<dbReference type="GO" id="GO:0003677">
    <property type="term" value="F:DNA binding"/>
    <property type="evidence" value="ECO:0007669"/>
    <property type="project" value="UniProtKB-KW"/>
</dbReference>
<dbReference type="EMBL" id="AEJF01000086">
    <property type="protein sequence ID" value="KLU25705.1"/>
    <property type="molecule type" value="Genomic_DNA"/>
</dbReference>
<dbReference type="Gene3D" id="1.10.10.10">
    <property type="entry name" value="Winged helix-like DNA-binding domain superfamily/Winged helix DNA-binding domain"/>
    <property type="match status" value="1"/>
</dbReference>
<proteinExistence type="predicted"/>
<dbReference type="PANTHER" id="PTHR33204:SF39">
    <property type="entry name" value="TRANSCRIPTIONAL REGULATORY PROTEIN"/>
    <property type="match status" value="1"/>
</dbReference>
<dbReference type="InterPro" id="IPR002577">
    <property type="entry name" value="HTH_HxlR"/>
</dbReference>
<evidence type="ECO:0000259" key="4">
    <source>
        <dbReference type="PROSITE" id="PS51118"/>
    </source>
</evidence>
<evidence type="ECO:0000313" key="6">
    <source>
        <dbReference type="Proteomes" id="UP000035963"/>
    </source>
</evidence>
<dbReference type="AlphaFoldDB" id="A0A0J1CYT9"/>
<evidence type="ECO:0000313" key="5">
    <source>
        <dbReference type="EMBL" id="KLU25705.1"/>
    </source>
</evidence>
<comment type="caution">
    <text evidence="5">The sequence shown here is derived from an EMBL/GenBank/DDBJ whole genome shotgun (WGS) entry which is preliminary data.</text>
</comment>
<dbReference type="Pfam" id="PF01638">
    <property type="entry name" value="HxlR"/>
    <property type="match status" value="1"/>
</dbReference>
<name>A0A0J1CYT9_9BURK</name>
<dbReference type="PANTHER" id="PTHR33204">
    <property type="entry name" value="TRANSCRIPTIONAL REGULATOR, MARR FAMILY"/>
    <property type="match status" value="1"/>
</dbReference>
<organism evidence="5 6">
    <name type="scientific">Caballeronia mineralivorans PML1(12)</name>
    <dbReference type="NCBI Taxonomy" id="908627"/>
    <lineage>
        <taxon>Bacteria</taxon>
        <taxon>Pseudomonadati</taxon>
        <taxon>Pseudomonadota</taxon>
        <taxon>Betaproteobacteria</taxon>
        <taxon>Burkholderiales</taxon>
        <taxon>Burkholderiaceae</taxon>
        <taxon>Caballeronia</taxon>
    </lineage>
</organism>
<accession>A0A0J1CYT9</accession>
<keyword evidence="2" id="KW-0238">DNA-binding</keyword>
<dbReference type="Proteomes" id="UP000035963">
    <property type="component" value="Unassembled WGS sequence"/>
</dbReference>
<dbReference type="InterPro" id="IPR036388">
    <property type="entry name" value="WH-like_DNA-bd_sf"/>
</dbReference>
<dbReference type="RefSeq" id="WP_047847120.1">
    <property type="nucleotide sequence ID" value="NZ_AEJF01000086.1"/>
</dbReference>
<dbReference type="PROSITE" id="PS51118">
    <property type="entry name" value="HTH_HXLR"/>
    <property type="match status" value="1"/>
</dbReference>
<gene>
    <name evidence="5" type="ORF">EOS_13290</name>
</gene>
<keyword evidence="3" id="KW-0804">Transcription</keyword>
<dbReference type="PATRIC" id="fig|908627.4.peg.2962"/>
<protein>
    <submittedName>
        <fullName evidence="5">Transcriptional regulator</fullName>
    </submittedName>
</protein>
<evidence type="ECO:0000256" key="2">
    <source>
        <dbReference type="ARBA" id="ARBA00023125"/>
    </source>
</evidence>
<sequence>MSDTNIPVRATETSDPHEGCRAVVPTLARIGDKWTVMVVGTLSNGPMRYNQIARLIEGISQRMLTLTLKGLEQDGLVSRTMYPTIPPRVDYELTGLGRSLIVPLRSLHKWAVEHQPAMLAAREAFAKREQQSGLRQARFTDPK</sequence>
<keyword evidence="1" id="KW-0805">Transcription regulation</keyword>
<dbReference type="SUPFAM" id="SSF46785">
    <property type="entry name" value="Winged helix' DNA-binding domain"/>
    <property type="match status" value="1"/>
</dbReference>
<feature type="domain" description="HTH hxlR-type" evidence="4">
    <location>
        <begin position="20"/>
        <end position="119"/>
    </location>
</feature>
<keyword evidence="6" id="KW-1185">Reference proteome</keyword>
<evidence type="ECO:0000256" key="1">
    <source>
        <dbReference type="ARBA" id="ARBA00023015"/>
    </source>
</evidence>
<evidence type="ECO:0000256" key="3">
    <source>
        <dbReference type="ARBA" id="ARBA00023163"/>
    </source>
</evidence>
<reference evidence="5 6" key="1">
    <citation type="journal article" date="2015" name="Genome Announc.">
        <title>Draft Genome Sequence of Burkholderia sp. Strain PML1(12), an Ectomycorrhizosphere-Inhabiting Bacterium with Effective Mineral-Weathering Ability.</title>
        <authorList>
            <person name="Uroz S."/>
            <person name="Oger P."/>
        </authorList>
    </citation>
    <scope>NUCLEOTIDE SEQUENCE [LARGE SCALE GENOMIC DNA]</scope>
    <source>
        <strain evidence="6">PML1(12)</strain>
    </source>
</reference>
<dbReference type="InterPro" id="IPR036390">
    <property type="entry name" value="WH_DNA-bd_sf"/>
</dbReference>